<keyword evidence="2 10" id="KW-0813">Transport</keyword>
<proteinExistence type="inferred from homology"/>
<organism evidence="14 15">
    <name type="scientific">Limnovirga soli</name>
    <dbReference type="NCBI Taxonomy" id="2656915"/>
    <lineage>
        <taxon>Bacteria</taxon>
        <taxon>Pseudomonadati</taxon>
        <taxon>Bacteroidota</taxon>
        <taxon>Chitinophagia</taxon>
        <taxon>Chitinophagales</taxon>
        <taxon>Chitinophagaceae</taxon>
        <taxon>Limnovirga</taxon>
    </lineage>
</organism>
<evidence type="ECO:0000256" key="5">
    <source>
        <dbReference type="ARBA" id="ARBA00022729"/>
    </source>
</evidence>
<evidence type="ECO:0000256" key="8">
    <source>
        <dbReference type="ARBA" id="ARBA00023170"/>
    </source>
</evidence>
<keyword evidence="5" id="KW-0732">Signal</keyword>
<dbReference type="Pfam" id="PF00593">
    <property type="entry name" value="TonB_dep_Rec_b-barrel"/>
    <property type="match status" value="1"/>
</dbReference>
<dbReference type="PANTHER" id="PTHR30069:SF29">
    <property type="entry name" value="HEMOGLOBIN AND HEMOGLOBIN-HAPTOGLOBIN-BINDING PROTEIN 1-RELATED"/>
    <property type="match status" value="1"/>
</dbReference>
<evidence type="ECO:0000313" key="14">
    <source>
        <dbReference type="EMBL" id="NNV55407.1"/>
    </source>
</evidence>
<evidence type="ECO:0000256" key="4">
    <source>
        <dbReference type="ARBA" id="ARBA00022692"/>
    </source>
</evidence>
<protein>
    <submittedName>
        <fullName evidence="14">TonB-dependent receptor</fullName>
    </submittedName>
</protein>
<dbReference type="InterPro" id="IPR036942">
    <property type="entry name" value="Beta-barrel_TonB_sf"/>
</dbReference>
<feature type="domain" description="TonB-dependent receptor plug" evidence="13">
    <location>
        <begin position="50"/>
        <end position="155"/>
    </location>
</feature>
<evidence type="ECO:0000313" key="15">
    <source>
        <dbReference type="Proteomes" id="UP000598971"/>
    </source>
</evidence>
<gene>
    <name evidence="14" type="ORF">GD597_08055</name>
</gene>
<keyword evidence="8 14" id="KW-0675">Receptor</keyword>
<dbReference type="Gene3D" id="2.40.170.20">
    <property type="entry name" value="TonB-dependent receptor, beta-barrel domain"/>
    <property type="match status" value="1"/>
</dbReference>
<dbReference type="EMBL" id="WHPF01000005">
    <property type="protein sequence ID" value="NNV55407.1"/>
    <property type="molecule type" value="Genomic_DNA"/>
</dbReference>
<dbReference type="PANTHER" id="PTHR30069">
    <property type="entry name" value="TONB-DEPENDENT OUTER MEMBRANE RECEPTOR"/>
    <property type="match status" value="1"/>
</dbReference>
<dbReference type="AlphaFoldDB" id="A0A8J8FDC9"/>
<evidence type="ECO:0000256" key="10">
    <source>
        <dbReference type="PROSITE-ProRule" id="PRU01360"/>
    </source>
</evidence>
<dbReference type="Pfam" id="PF07715">
    <property type="entry name" value="Plug"/>
    <property type="match status" value="1"/>
</dbReference>
<keyword evidence="3 10" id="KW-1134">Transmembrane beta strand</keyword>
<dbReference type="Proteomes" id="UP000598971">
    <property type="component" value="Unassembled WGS sequence"/>
</dbReference>
<dbReference type="GO" id="GO:0015344">
    <property type="term" value="F:siderophore uptake transmembrane transporter activity"/>
    <property type="evidence" value="ECO:0007669"/>
    <property type="project" value="TreeGrafter"/>
</dbReference>
<evidence type="ECO:0000259" key="13">
    <source>
        <dbReference type="Pfam" id="PF07715"/>
    </source>
</evidence>
<dbReference type="GO" id="GO:0044718">
    <property type="term" value="P:siderophore transmembrane transport"/>
    <property type="evidence" value="ECO:0007669"/>
    <property type="project" value="TreeGrafter"/>
</dbReference>
<dbReference type="InterPro" id="IPR037066">
    <property type="entry name" value="Plug_dom_sf"/>
</dbReference>
<sequence length="735" mass="81807">MKKIVLSIIVSILYFIAGAQEENIKDTLQTEPARLSEVIVYANKFPESAKTVAQFVQVIKNKTALRLQPNTADVLINSGNVFVQKSQQGGGSPVIRGFEASRVLLMIDGVRMNNAIYRAGHLQNIISVDNMLLDRIEILNGPSSTLYGSDALGGVVSMFTRKPQLSPTGKTQINGDATVRYGTANQEARGNITVNIGGKQWASLTSVTYGSFGDMVQGAQRQSAYPDFGKKNFIVQRINGTDSAFTNPDPNKQVASGYKQIDVTQKFLFQPNANTSHVLNIQFSNTNNIPRYDRLSENANGKPSYAEWYYGPQMRNMVAYHFNAQKLNGFFSDLSITANYQHLEESRISRRFKSNNKDFRWEQVDVFGATIDLKHYSGKNELHVGAESYTNFVSSTAQRVNIATNAISRITTRYANGPTSMAFNALYAQHTYKFSNRLTLNDGLRFNLVKLDAVFADTTLMHFPFNKATQNNAAVTGNIGLVYTTPKDLRLAFLVSSGFKSPNVDDLSKVFESAAGMIIVPNPDIKPEYTYNTELNFNKYAKNFSLGGAIYYTWFRNALVADKFQFNGQDSIIFDGVKSQVMANQNKASATVFGFNLNMSYTFAKNTAFEGSFTYTKGTYKNAGTTMPLDHIPPVFGRIAIKHTAAKWNAEFFSIYNGWKRIKDYNLNGEDNEQYATADGMPSWFTLNLRGAVNLGKNSTLQLLAENLLDRNYRYFASGFSAAGRNFVISLKTGL</sequence>
<dbReference type="InterPro" id="IPR012910">
    <property type="entry name" value="Plug_dom"/>
</dbReference>
<dbReference type="InterPro" id="IPR039426">
    <property type="entry name" value="TonB-dep_rcpt-like"/>
</dbReference>
<evidence type="ECO:0000259" key="12">
    <source>
        <dbReference type="Pfam" id="PF00593"/>
    </source>
</evidence>
<evidence type="ECO:0000256" key="6">
    <source>
        <dbReference type="ARBA" id="ARBA00023077"/>
    </source>
</evidence>
<evidence type="ECO:0000256" key="11">
    <source>
        <dbReference type="RuleBase" id="RU003357"/>
    </source>
</evidence>
<evidence type="ECO:0000256" key="2">
    <source>
        <dbReference type="ARBA" id="ARBA00022448"/>
    </source>
</evidence>
<dbReference type="RefSeq" id="WP_171607336.1">
    <property type="nucleotide sequence ID" value="NZ_WHPF01000005.1"/>
</dbReference>
<comment type="caution">
    <text evidence="14">The sequence shown here is derived from an EMBL/GenBank/DDBJ whole genome shotgun (WGS) entry which is preliminary data.</text>
</comment>
<evidence type="ECO:0000256" key="9">
    <source>
        <dbReference type="ARBA" id="ARBA00023237"/>
    </source>
</evidence>
<reference evidence="14" key="1">
    <citation type="submission" date="2019-10" db="EMBL/GenBank/DDBJ databases">
        <title>Draft genome sequence of Panacibacter sp. KCS-6.</title>
        <authorList>
            <person name="Yim K.J."/>
        </authorList>
    </citation>
    <scope>NUCLEOTIDE SEQUENCE</scope>
    <source>
        <strain evidence="14">KCS-6</strain>
    </source>
</reference>
<keyword evidence="6 11" id="KW-0798">TonB box</keyword>
<keyword evidence="7 10" id="KW-0472">Membrane</keyword>
<feature type="domain" description="TonB-dependent receptor-like beta-barrel" evidence="12">
    <location>
        <begin position="270"/>
        <end position="708"/>
    </location>
</feature>
<evidence type="ECO:0000256" key="7">
    <source>
        <dbReference type="ARBA" id="ARBA00023136"/>
    </source>
</evidence>
<dbReference type="Gene3D" id="2.170.130.10">
    <property type="entry name" value="TonB-dependent receptor, plug domain"/>
    <property type="match status" value="1"/>
</dbReference>
<evidence type="ECO:0000256" key="3">
    <source>
        <dbReference type="ARBA" id="ARBA00022452"/>
    </source>
</evidence>
<keyword evidence="9 10" id="KW-0998">Cell outer membrane</keyword>
<accession>A0A8J8FDC9</accession>
<comment type="subcellular location">
    <subcellularLocation>
        <location evidence="1 10">Cell outer membrane</location>
        <topology evidence="1 10">Multi-pass membrane protein</topology>
    </subcellularLocation>
</comment>
<comment type="similarity">
    <text evidence="10 11">Belongs to the TonB-dependent receptor family.</text>
</comment>
<keyword evidence="15" id="KW-1185">Reference proteome</keyword>
<evidence type="ECO:0000256" key="1">
    <source>
        <dbReference type="ARBA" id="ARBA00004571"/>
    </source>
</evidence>
<name>A0A8J8FDC9_9BACT</name>
<dbReference type="PROSITE" id="PS52016">
    <property type="entry name" value="TONB_DEPENDENT_REC_3"/>
    <property type="match status" value="1"/>
</dbReference>
<dbReference type="InterPro" id="IPR000531">
    <property type="entry name" value="Beta-barrel_TonB"/>
</dbReference>
<keyword evidence="4 10" id="KW-0812">Transmembrane</keyword>
<dbReference type="GO" id="GO:0009279">
    <property type="term" value="C:cell outer membrane"/>
    <property type="evidence" value="ECO:0007669"/>
    <property type="project" value="UniProtKB-SubCell"/>
</dbReference>
<dbReference type="SUPFAM" id="SSF56935">
    <property type="entry name" value="Porins"/>
    <property type="match status" value="1"/>
</dbReference>